<feature type="domain" description="DUF4461" evidence="2">
    <location>
        <begin position="11"/>
        <end position="106"/>
    </location>
</feature>
<dbReference type="Proteomes" id="UP000580250">
    <property type="component" value="Unassembled WGS sequence"/>
</dbReference>
<keyword evidence="1" id="KW-1133">Transmembrane helix</keyword>
<comment type="caution">
    <text evidence="3">The sequence shown here is derived from an EMBL/GenBank/DDBJ whole genome shotgun (WGS) entry which is preliminary data.</text>
</comment>
<protein>
    <recommendedName>
        <fullName evidence="2">DUF4461 domain-containing protein</fullName>
    </recommendedName>
</protein>
<dbReference type="Pfam" id="PF14688">
    <property type="entry name" value="DUF4461"/>
    <property type="match status" value="1"/>
</dbReference>
<gene>
    <name evidence="3" type="ORF">MENT_LOCUS51259</name>
</gene>
<accession>A0A6V7XF63</accession>
<sequence length="160" mass="18270">MNGYSELALLRGILQIPCNVDIQALKHFIDKNDASKAEKMRKEYFEQKYFLESVKNSTVSHLELTSLSWDADLNFTRLLDALRKLSKIQKEQISHFSGLQIHLGSGPKVFVLASVLYSILILFGFVNCSACCSVCLNLLDLSRKKWLLKKLKELDCLKKD</sequence>
<keyword evidence="1" id="KW-0812">Transmembrane</keyword>
<organism evidence="3 4">
    <name type="scientific">Meloidogyne enterolobii</name>
    <name type="common">Root-knot nematode worm</name>
    <name type="synonym">Meloidogyne mayaguensis</name>
    <dbReference type="NCBI Taxonomy" id="390850"/>
    <lineage>
        <taxon>Eukaryota</taxon>
        <taxon>Metazoa</taxon>
        <taxon>Ecdysozoa</taxon>
        <taxon>Nematoda</taxon>
        <taxon>Chromadorea</taxon>
        <taxon>Rhabditida</taxon>
        <taxon>Tylenchina</taxon>
        <taxon>Tylenchomorpha</taxon>
        <taxon>Tylenchoidea</taxon>
        <taxon>Meloidogynidae</taxon>
        <taxon>Meloidogyninae</taxon>
        <taxon>Meloidogyne</taxon>
    </lineage>
</organism>
<evidence type="ECO:0000256" key="1">
    <source>
        <dbReference type="SAM" id="Phobius"/>
    </source>
</evidence>
<evidence type="ECO:0000313" key="4">
    <source>
        <dbReference type="Proteomes" id="UP000580250"/>
    </source>
</evidence>
<proteinExistence type="predicted"/>
<evidence type="ECO:0000313" key="3">
    <source>
        <dbReference type="EMBL" id="CAD2197980.1"/>
    </source>
</evidence>
<reference evidence="3 4" key="1">
    <citation type="submission" date="2020-08" db="EMBL/GenBank/DDBJ databases">
        <authorList>
            <person name="Koutsovoulos G."/>
            <person name="Danchin GJ E."/>
        </authorList>
    </citation>
    <scope>NUCLEOTIDE SEQUENCE [LARGE SCALE GENOMIC DNA]</scope>
</reference>
<dbReference type="InterPro" id="IPR027989">
    <property type="entry name" value="DUF4461"/>
</dbReference>
<dbReference type="OrthoDB" id="4238at2759"/>
<feature type="transmembrane region" description="Helical" evidence="1">
    <location>
        <begin position="115"/>
        <end position="139"/>
    </location>
</feature>
<evidence type="ECO:0000259" key="2">
    <source>
        <dbReference type="Pfam" id="PF14688"/>
    </source>
</evidence>
<name>A0A6V7XF63_MELEN</name>
<keyword evidence="1" id="KW-0472">Membrane</keyword>
<dbReference type="AlphaFoldDB" id="A0A6V7XF63"/>
<dbReference type="EMBL" id="CAJEWN010001505">
    <property type="protein sequence ID" value="CAD2197980.1"/>
    <property type="molecule type" value="Genomic_DNA"/>
</dbReference>